<comment type="similarity">
    <text evidence="2">Belongs to the TMEM208 family.</text>
</comment>
<evidence type="ECO:0000256" key="8">
    <source>
        <dbReference type="SAM" id="Phobius"/>
    </source>
</evidence>
<comment type="caution">
    <text evidence="9">The sequence shown here is derived from an EMBL/GenBank/DDBJ whole genome shotgun (WGS) entry which is preliminary data.</text>
</comment>
<dbReference type="Proteomes" id="UP001430356">
    <property type="component" value="Unassembled WGS sequence"/>
</dbReference>
<sequence>MAKETAKRNVKKNAARMRVFAAITAVVNGVYIIAILARNGGLPAFRDLLAIGFWLGQEYLAYTTLNALAQPTYGATGELLDCIDAANPKELGYYTFVQDVLWVCWVVQPLCIVHPAFIVFYLPVPATVLYKLWGAVLKPLASAWFGGGGGGSGVDGDGADDNSGAPRSRQERRKEELQQRKAARRGRSSAE</sequence>
<reference evidence="9 10" key="1">
    <citation type="journal article" date="2021" name="MBio">
        <title>A New Model Trypanosomatid, Novymonas esmeraldas: Genomic Perception of Its 'Candidatus Pandoraea novymonadis' Endosymbiont.</title>
        <authorList>
            <person name="Zakharova A."/>
            <person name="Saura A."/>
            <person name="Butenko A."/>
            <person name="Podesvova L."/>
            <person name="Warmusova S."/>
            <person name="Kostygov A.Y."/>
            <person name="Nenarokova A."/>
            <person name="Lukes J."/>
            <person name="Opperdoes F.R."/>
            <person name="Yurchenko V."/>
        </authorList>
    </citation>
    <scope>NUCLEOTIDE SEQUENCE [LARGE SCALE GENOMIC DNA]</scope>
    <source>
        <strain evidence="9 10">E262AT.01</strain>
    </source>
</reference>
<feature type="compositionally biased region" description="Basic residues" evidence="7">
    <location>
        <begin position="181"/>
        <end position="191"/>
    </location>
</feature>
<dbReference type="GO" id="GO:0005773">
    <property type="term" value="C:vacuole"/>
    <property type="evidence" value="ECO:0007669"/>
    <property type="project" value="GOC"/>
</dbReference>
<name>A0AAW0EMG6_9TRYP</name>
<feature type="compositionally biased region" description="Basic and acidic residues" evidence="7">
    <location>
        <begin position="168"/>
        <end position="179"/>
    </location>
</feature>
<evidence type="ECO:0000256" key="6">
    <source>
        <dbReference type="ARBA" id="ARBA00023136"/>
    </source>
</evidence>
<keyword evidence="4" id="KW-0256">Endoplasmic reticulum</keyword>
<evidence type="ECO:0000313" key="10">
    <source>
        <dbReference type="Proteomes" id="UP001430356"/>
    </source>
</evidence>
<dbReference type="Pfam" id="PF05620">
    <property type="entry name" value="TMEM208_SND2"/>
    <property type="match status" value="1"/>
</dbReference>
<dbReference type="GO" id="GO:0006624">
    <property type="term" value="P:vacuolar protein processing"/>
    <property type="evidence" value="ECO:0007669"/>
    <property type="project" value="TreeGrafter"/>
</dbReference>
<protein>
    <recommendedName>
        <fullName evidence="11">DUF788-domain-containing protein</fullName>
    </recommendedName>
</protein>
<accession>A0AAW0EMG6</accession>
<feature type="region of interest" description="Disordered" evidence="7">
    <location>
        <begin position="152"/>
        <end position="191"/>
    </location>
</feature>
<dbReference type="PANTHER" id="PTHR13505:SF7">
    <property type="entry name" value="TRANSMEMBRANE PROTEIN 208"/>
    <property type="match status" value="1"/>
</dbReference>
<keyword evidence="6 8" id="KW-0472">Membrane</keyword>
<evidence type="ECO:0000256" key="5">
    <source>
        <dbReference type="ARBA" id="ARBA00022989"/>
    </source>
</evidence>
<dbReference type="AlphaFoldDB" id="A0AAW0EMG6"/>
<evidence type="ECO:0000256" key="1">
    <source>
        <dbReference type="ARBA" id="ARBA00004477"/>
    </source>
</evidence>
<evidence type="ECO:0000256" key="7">
    <source>
        <dbReference type="SAM" id="MobiDB-lite"/>
    </source>
</evidence>
<organism evidence="9 10">
    <name type="scientific">Novymonas esmeraldas</name>
    <dbReference type="NCBI Taxonomy" id="1808958"/>
    <lineage>
        <taxon>Eukaryota</taxon>
        <taxon>Discoba</taxon>
        <taxon>Euglenozoa</taxon>
        <taxon>Kinetoplastea</taxon>
        <taxon>Metakinetoplastina</taxon>
        <taxon>Trypanosomatida</taxon>
        <taxon>Trypanosomatidae</taxon>
        <taxon>Novymonas</taxon>
    </lineage>
</organism>
<keyword evidence="3 8" id="KW-0812">Transmembrane</keyword>
<evidence type="ECO:0000256" key="4">
    <source>
        <dbReference type="ARBA" id="ARBA00022824"/>
    </source>
</evidence>
<dbReference type="PANTHER" id="PTHR13505">
    <property type="entry name" value="TRANSMEMBRANE PROTEIN 208"/>
    <property type="match status" value="1"/>
</dbReference>
<evidence type="ECO:0008006" key="11">
    <source>
        <dbReference type="Google" id="ProtNLM"/>
    </source>
</evidence>
<dbReference type="GO" id="GO:0005789">
    <property type="term" value="C:endoplasmic reticulum membrane"/>
    <property type="evidence" value="ECO:0007669"/>
    <property type="project" value="UniProtKB-SubCell"/>
</dbReference>
<gene>
    <name evidence="9" type="ORF">NESM_000406000</name>
</gene>
<evidence type="ECO:0000313" key="9">
    <source>
        <dbReference type="EMBL" id="KAK7194851.1"/>
    </source>
</evidence>
<dbReference type="EMBL" id="JAECZO010000043">
    <property type="protein sequence ID" value="KAK7194851.1"/>
    <property type="molecule type" value="Genomic_DNA"/>
</dbReference>
<keyword evidence="5 8" id="KW-1133">Transmembrane helix</keyword>
<keyword evidence="10" id="KW-1185">Reference proteome</keyword>
<evidence type="ECO:0000256" key="2">
    <source>
        <dbReference type="ARBA" id="ARBA00009950"/>
    </source>
</evidence>
<proteinExistence type="inferred from homology"/>
<feature type="transmembrane region" description="Helical" evidence="8">
    <location>
        <begin position="100"/>
        <end position="122"/>
    </location>
</feature>
<dbReference type="InterPro" id="IPR008506">
    <property type="entry name" value="SND2/TMEM208"/>
</dbReference>
<evidence type="ECO:0000256" key="3">
    <source>
        <dbReference type="ARBA" id="ARBA00022692"/>
    </source>
</evidence>
<comment type="subcellular location">
    <subcellularLocation>
        <location evidence="1">Endoplasmic reticulum membrane</location>
        <topology evidence="1">Multi-pass membrane protein</topology>
    </subcellularLocation>
</comment>
<feature type="transmembrane region" description="Helical" evidence="8">
    <location>
        <begin position="20"/>
        <end position="37"/>
    </location>
</feature>